<keyword evidence="3" id="KW-0812">Transmembrane</keyword>
<sequence length="148" mass="16493">MKRKECKYPAREHGFTLVEVLASLVILSVLLAGVYNLMLYLNKAAISNNDRLVAINLGKGAMERMQLDPASYLVDKGTFPKTMTAAACTNDTCRSLYEPFVNDETYMLTVEASQTPREKELGLVNVLVTVQGKENRVTNQIEGYVNIQ</sequence>
<keyword evidence="2" id="KW-0178">Competence</keyword>
<evidence type="ECO:0000256" key="3">
    <source>
        <dbReference type="SAM" id="Phobius"/>
    </source>
</evidence>
<keyword evidence="3" id="KW-0472">Membrane</keyword>
<organism evidence="4 5">
    <name type="scientific">Aciduricibacillus chroicocephali</name>
    <dbReference type="NCBI Taxonomy" id="3054939"/>
    <lineage>
        <taxon>Bacteria</taxon>
        <taxon>Bacillati</taxon>
        <taxon>Bacillota</taxon>
        <taxon>Bacilli</taxon>
        <taxon>Bacillales</taxon>
        <taxon>Bacillaceae</taxon>
        <taxon>Aciduricibacillus</taxon>
    </lineage>
</organism>
<gene>
    <name evidence="4" type="ORF">QR721_10755</name>
</gene>
<dbReference type="InterPro" id="IPR012902">
    <property type="entry name" value="N_methyl_site"/>
</dbReference>
<dbReference type="EMBL" id="CP129113">
    <property type="protein sequence ID" value="WLV24113.1"/>
    <property type="molecule type" value="Genomic_DNA"/>
</dbReference>
<proteinExistence type="predicted"/>
<keyword evidence="3" id="KW-1133">Transmembrane helix</keyword>
<dbReference type="PROSITE" id="PS00409">
    <property type="entry name" value="PROKAR_NTER_METHYL"/>
    <property type="match status" value="1"/>
</dbReference>
<evidence type="ECO:0000313" key="5">
    <source>
        <dbReference type="Proteomes" id="UP001180087"/>
    </source>
</evidence>
<dbReference type="RefSeq" id="WP_348026814.1">
    <property type="nucleotide sequence ID" value="NZ_CP129113.1"/>
</dbReference>
<protein>
    <submittedName>
        <fullName evidence="4">Prepilin-type N-terminal cleavage/methylation domain-containing protein</fullName>
    </submittedName>
</protein>
<name>A0ABY9KTI8_9BACI</name>
<keyword evidence="5" id="KW-1185">Reference proteome</keyword>
<comment type="subcellular location">
    <subcellularLocation>
        <location evidence="1">Cell surface</location>
    </subcellularLocation>
</comment>
<accession>A0ABY9KTI8</accession>
<dbReference type="Proteomes" id="UP001180087">
    <property type="component" value="Chromosome"/>
</dbReference>
<evidence type="ECO:0000256" key="1">
    <source>
        <dbReference type="ARBA" id="ARBA00004241"/>
    </source>
</evidence>
<feature type="transmembrane region" description="Helical" evidence="3">
    <location>
        <begin position="20"/>
        <end position="41"/>
    </location>
</feature>
<evidence type="ECO:0000313" key="4">
    <source>
        <dbReference type="EMBL" id="WLV24113.1"/>
    </source>
</evidence>
<evidence type="ECO:0000256" key="2">
    <source>
        <dbReference type="ARBA" id="ARBA00023287"/>
    </source>
</evidence>
<dbReference type="NCBIfam" id="TIGR02532">
    <property type="entry name" value="IV_pilin_GFxxxE"/>
    <property type="match status" value="1"/>
</dbReference>
<dbReference type="Pfam" id="PF07963">
    <property type="entry name" value="N_methyl"/>
    <property type="match status" value="1"/>
</dbReference>
<reference evidence="4" key="1">
    <citation type="submission" date="2023-06" db="EMBL/GenBank/DDBJ databases">
        <title>A Treasure from Seagulls: Isolation and Description of Aciduricobacillus qingdaonensis gen. nov., sp. nov., a Rare Obligately Uric Acid-utilizing Member in the Family Bacillaceae.</title>
        <authorList>
            <person name="Liu W."/>
            <person name="Wang B."/>
        </authorList>
    </citation>
    <scope>NUCLEOTIDE SEQUENCE</scope>
    <source>
        <strain evidence="4">44XB</strain>
    </source>
</reference>